<reference evidence="1" key="1">
    <citation type="journal article" date="2023" name="Mol. Phylogenet. Evol.">
        <title>Genome-scale phylogeny and comparative genomics of the fungal order Sordariales.</title>
        <authorList>
            <person name="Hensen N."/>
            <person name="Bonometti L."/>
            <person name="Westerberg I."/>
            <person name="Brannstrom I.O."/>
            <person name="Guillou S."/>
            <person name="Cros-Aarteil S."/>
            <person name="Calhoun S."/>
            <person name="Haridas S."/>
            <person name="Kuo A."/>
            <person name="Mondo S."/>
            <person name="Pangilinan J."/>
            <person name="Riley R."/>
            <person name="LaButti K."/>
            <person name="Andreopoulos B."/>
            <person name="Lipzen A."/>
            <person name="Chen C."/>
            <person name="Yan M."/>
            <person name="Daum C."/>
            <person name="Ng V."/>
            <person name="Clum A."/>
            <person name="Steindorff A."/>
            <person name="Ohm R.A."/>
            <person name="Martin F."/>
            <person name="Silar P."/>
            <person name="Natvig D.O."/>
            <person name="Lalanne C."/>
            <person name="Gautier V."/>
            <person name="Ament-Velasquez S.L."/>
            <person name="Kruys A."/>
            <person name="Hutchinson M.I."/>
            <person name="Powell A.J."/>
            <person name="Barry K."/>
            <person name="Miller A.N."/>
            <person name="Grigoriev I.V."/>
            <person name="Debuchy R."/>
            <person name="Gladieux P."/>
            <person name="Hiltunen Thoren M."/>
            <person name="Johannesson H."/>
        </authorList>
    </citation>
    <scope>NUCLEOTIDE SEQUENCE</scope>
    <source>
        <strain evidence="1">CBS 757.83</strain>
    </source>
</reference>
<comment type="caution">
    <text evidence="1">The sequence shown here is derived from an EMBL/GenBank/DDBJ whole genome shotgun (WGS) entry which is preliminary data.</text>
</comment>
<gene>
    <name evidence="1" type="ORF">N658DRAFT_434154</name>
</gene>
<dbReference type="SUPFAM" id="SSF52777">
    <property type="entry name" value="CoA-dependent acyltransferases"/>
    <property type="match status" value="1"/>
</dbReference>
<sequence length="90" mass="10175">MASPDDRTWLSRTADERSQPYNCLRAQKDGDRWLLRLKIHHALYDAVSLPAIMHRFAALCSNNNNTAPNPGSQTPFNWHAVLTPTLTDDS</sequence>
<reference evidence="1" key="2">
    <citation type="submission" date="2023-05" db="EMBL/GenBank/DDBJ databases">
        <authorList>
            <consortium name="Lawrence Berkeley National Laboratory"/>
            <person name="Steindorff A."/>
            <person name="Hensen N."/>
            <person name="Bonometti L."/>
            <person name="Westerberg I."/>
            <person name="Brannstrom I.O."/>
            <person name="Guillou S."/>
            <person name="Cros-Aarteil S."/>
            <person name="Calhoun S."/>
            <person name="Haridas S."/>
            <person name="Kuo A."/>
            <person name="Mondo S."/>
            <person name="Pangilinan J."/>
            <person name="Riley R."/>
            <person name="Labutti K."/>
            <person name="Andreopoulos B."/>
            <person name="Lipzen A."/>
            <person name="Chen C."/>
            <person name="Yanf M."/>
            <person name="Daum C."/>
            <person name="Ng V."/>
            <person name="Clum A."/>
            <person name="Ohm R."/>
            <person name="Martin F."/>
            <person name="Silar P."/>
            <person name="Natvig D."/>
            <person name="Lalanne C."/>
            <person name="Gautier V."/>
            <person name="Ament-Velasquez S.L."/>
            <person name="Kruys A."/>
            <person name="Hutchinson M.I."/>
            <person name="Powell A.J."/>
            <person name="Barry K."/>
            <person name="Miller A.N."/>
            <person name="Grigoriev I.V."/>
            <person name="Debuchy R."/>
            <person name="Gladieux P."/>
            <person name="Thoren M.H."/>
            <person name="Johannesson H."/>
        </authorList>
    </citation>
    <scope>NUCLEOTIDE SEQUENCE</scope>
    <source>
        <strain evidence="1">CBS 757.83</strain>
    </source>
</reference>
<protein>
    <recommendedName>
        <fullName evidence="3">Condensation domain-containing protein</fullName>
    </recommendedName>
</protein>
<name>A0AAN6PUP8_9PEZI</name>
<dbReference type="AlphaFoldDB" id="A0AAN6PUP8"/>
<evidence type="ECO:0000313" key="1">
    <source>
        <dbReference type="EMBL" id="KAK4097416.1"/>
    </source>
</evidence>
<dbReference type="Gene3D" id="3.30.559.10">
    <property type="entry name" value="Chloramphenicol acetyltransferase-like domain"/>
    <property type="match status" value="1"/>
</dbReference>
<dbReference type="InterPro" id="IPR023213">
    <property type="entry name" value="CAT-like_dom_sf"/>
</dbReference>
<dbReference type="Proteomes" id="UP001305647">
    <property type="component" value="Unassembled WGS sequence"/>
</dbReference>
<proteinExistence type="predicted"/>
<organism evidence="1 2">
    <name type="scientific">Parathielavia hyrcaniae</name>
    <dbReference type="NCBI Taxonomy" id="113614"/>
    <lineage>
        <taxon>Eukaryota</taxon>
        <taxon>Fungi</taxon>
        <taxon>Dikarya</taxon>
        <taxon>Ascomycota</taxon>
        <taxon>Pezizomycotina</taxon>
        <taxon>Sordariomycetes</taxon>
        <taxon>Sordariomycetidae</taxon>
        <taxon>Sordariales</taxon>
        <taxon>Chaetomiaceae</taxon>
        <taxon>Parathielavia</taxon>
    </lineage>
</organism>
<keyword evidence="2" id="KW-1185">Reference proteome</keyword>
<dbReference type="EMBL" id="MU863676">
    <property type="protein sequence ID" value="KAK4097416.1"/>
    <property type="molecule type" value="Genomic_DNA"/>
</dbReference>
<evidence type="ECO:0008006" key="3">
    <source>
        <dbReference type="Google" id="ProtNLM"/>
    </source>
</evidence>
<evidence type="ECO:0000313" key="2">
    <source>
        <dbReference type="Proteomes" id="UP001305647"/>
    </source>
</evidence>
<accession>A0AAN6PUP8</accession>